<protein>
    <submittedName>
        <fullName evidence="2">Sel1 repeat-containing protein</fullName>
    </submittedName>
</protein>
<evidence type="ECO:0000313" key="3">
    <source>
        <dbReference type="Proteomes" id="UP000254720"/>
    </source>
</evidence>
<evidence type="ECO:0000256" key="1">
    <source>
        <dbReference type="SAM" id="SignalP"/>
    </source>
</evidence>
<sequence>MLNSIIRFVLICVLSFFLLACATTRPPNTMTLAQKSYLEQGKRYFEEGYYKRAMHELLPLACDGIAEAQYAVGYMYYYGYGVAQDTDVGYFWIKRSANQGFAPAVQALALIERTDNKLVNPRNRWLDK</sequence>
<dbReference type="InterPro" id="IPR011990">
    <property type="entry name" value="TPR-like_helical_dom_sf"/>
</dbReference>
<proteinExistence type="predicted"/>
<dbReference type="Proteomes" id="UP000254720">
    <property type="component" value="Unassembled WGS sequence"/>
</dbReference>
<dbReference type="RefSeq" id="WP_232058615.1">
    <property type="nucleotide sequence ID" value="NZ_LR699114.1"/>
</dbReference>
<comment type="caution">
    <text evidence="2">The sequence shown here is derived from an EMBL/GenBank/DDBJ whole genome shotgun (WGS) entry which is preliminary data.</text>
</comment>
<reference evidence="2 3" key="1">
    <citation type="submission" date="2018-07" db="EMBL/GenBank/DDBJ databases">
        <title>Genomic Encyclopedia of Type Strains, Phase IV (KMG-IV): sequencing the most valuable type-strain genomes for metagenomic binning, comparative biology and taxonomic classification.</title>
        <authorList>
            <person name="Goeker M."/>
        </authorList>
    </citation>
    <scope>NUCLEOTIDE SEQUENCE [LARGE SCALE GENOMIC DNA]</scope>
    <source>
        <strain evidence="2 3">DSM 16500</strain>
    </source>
</reference>
<dbReference type="Gene3D" id="1.25.40.10">
    <property type="entry name" value="Tetratricopeptide repeat domain"/>
    <property type="match status" value="1"/>
</dbReference>
<dbReference type="SMART" id="SM00671">
    <property type="entry name" value="SEL1"/>
    <property type="match status" value="1"/>
</dbReference>
<keyword evidence="3" id="KW-1185">Reference proteome</keyword>
<dbReference type="EMBL" id="QQAX01000034">
    <property type="protein sequence ID" value="RDI38058.1"/>
    <property type="molecule type" value="Genomic_DNA"/>
</dbReference>
<feature type="signal peptide" evidence="1">
    <location>
        <begin position="1"/>
        <end position="22"/>
    </location>
</feature>
<dbReference type="PROSITE" id="PS51257">
    <property type="entry name" value="PROKAR_LIPOPROTEIN"/>
    <property type="match status" value="1"/>
</dbReference>
<dbReference type="AlphaFoldDB" id="A0A370G2K6"/>
<feature type="chain" id="PRO_5016993693" evidence="1">
    <location>
        <begin position="23"/>
        <end position="128"/>
    </location>
</feature>
<name>A0A370G2K6_9COXI</name>
<gene>
    <name evidence="2" type="ORF">C8D86_13411</name>
</gene>
<organism evidence="2 3">
    <name type="scientific">Aquicella lusitana</name>
    <dbReference type="NCBI Taxonomy" id="254246"/>
    <lineage>
        <taxon>Bacteria</taxon>
        <taxon>Pseudomonadati</taxon>
        <taxon>Pseudomonadota</taxon>
        <taxon>Gammaproteobacteria</taxon>
        <taxon>Legionellales</taxon>
        <taxon>Coxiellaceae</taxon>
        <taxon>Aquicella</taxon>
    </lineage>
</organism>
<evidence type="ECO:0000313" key="2">
    <source>
        <dbReference type="EMBL" id="RDI38058.1"/>
    </source>
</evidence>
<keyword evidence="1" id="KW-0732">Signal</keyword>
<dbReference type="SUPFAM" id="SSF81901">
    <property type="entry name" value="HCP-like"/>
    <property type="match status" value="1"/>
</dbReference>
<dbReference type="InterPro" id="IPR006597">
    <property type="entry name" value="Sel1-like"/>
</dbReference>
<dbReference type="Pfam" id="PF08238">
    <property type="entry name" value="Sel1"/>
    <property type="match status" value="1"/>
</dbReference>
<accession>A0A370G2K6</accession>